<evidence type="ECO:0000256" key="1">
    <source>
        <dbReference type="SAM" id="Phobius"/>
    </source>
</evidence>
<dbReference type="InterPro" id="IPR013655">
    <property type="entry name" value="PAS_fold_3"/>
</dbReference>
<dbReference type="SMART" id="SM00471">
    <property type="entry name" value="HDc"/>
    <property type="match status" value="1"/>
</dbReference>
<protein>
    <submittedName>
        <fullName evidence="5">PAS domain S-box-containing protein/HDIG domain-containing protein</fullName>
    </submittedName>
</protein>
<accession>A0A1M5HGM5</accession>
<feature type="domain" description="HD" evidence="3">
    <location>
        <begin position="236"/>
        <end position="358"/>
    </location>
</feature>
<name>A0A1M5HGM5_9ALTE</name>
<dbReference type="OrthoDB" id="9802066at2"/>
<gene>
    <name evidence="5" type="ORF">SAMN05216361_1460</name>
</gene>
<feature type="domain" description="HD-GYP" evidence="4">
    <location>
        <begin position="214"/>
        <end position="406"/>
    </location>
</feature>
<evidence type="ECO:0000259" key="2">
    <source>
        <dbReference type="PROSITE" id="PS50112"/>
    </source>
</evidence>
<dbReference type="InterPro" id="IPR003607">
    <property type="entry name" value="HD/PDEase_dom"/>
</dbReference>
<dbReference type="PANTHER" id="PTHR43155">
    <property type="entry name" value="CYCLIC DI-GMP PHOSPHODIESTERASE PA4108-RELATED"/>
    <property type="match status" value="1"/>
</dbReference>
<dbReference type="CDD" id="cd00130">
    <property type="entry name" value="PAS"/>
    <property type="match status" value="1"/>
</dbReference>
<dbReference type="Pfam" id="PF13487">
    <property type="entry name" value="HD_5"/>
    <property type="match status" value="1"/>
</dbReference>
<dbReference type="InterPro" id="IPR006674">
    <property type="entry name" value="HD_domain"/>
</dbReference>
<dbReference type="AlphaFoldDB" id="A0A1M5HGM5"/>
<reference evidence="6" key="1">
    <citation type="submission" date="2016-11" db="EMBL/GenBank/DDBJ databases">
        <authorList>
            <person name="Varghese N."/>
            <person name="Submissions S."/>
        </authorList>
    </citation>
    <scope>NUCLEOTIDE SEQUENCE [LARGE SCALE GENOMIC DNA]</scope>
    <source>
        <strain evidence="6">CGMCC 1.8995</strain>
    </source>
</reference>
<evidence type="ECO:0000259" key="4">
    <source>
        <dbReference type="PROSITE" id="PS51832"/>
    </source>
</evidence>
<dbReference type="InterPro" id="IPR006675">
    <property type="entry name" value="HDIG_dom"/>
</dbReference>
<dbReference type="NCBIfam" id="TIGR00277">
    <property type="entry name" value="HDIG"/>
    <property type="match status" value="1"/>
</dbReference>
<dbReference type="Pfam" id="PF08447">
    <property type="entry name" value="PAS_3"/>
    <property type="match status" value="1"/>
</dbReference>
<dbReference type="Gene3D" id="3.30.450.20">
    <property type="entry name" value="PAS domain"/>
    <property type="match status" value="1"/>
</dbReference>
<dbReference type="PROSITE" id="PS51831">
    <property type="entry name" value="HD"/>
    <property type="match status" value="1"/>
</dbReference>
<keyword evidence="6" id="KW-1185">Reference proteome</keyword>
<sequence>MNKRRYQKLVAIYLLASLIWIIGSDWLLAQFIGDFNDSYVLSAGKGVAFVTLMSGLLYVLLMRLNSAERQVASAATDSTEQLVLNKIPTFFQHIPMLTYAVNWDGKTLRTLWVSDNLYDLLGYTQEEALQPGWWEKCVHPDDRLRALEESKTILANGGGDHYYRVKHAKGHYVYFHDELRRVESVSATCFVGIWRDISTEESALEQVQEYSTKLEKTILGTITAISHMVELRDPYTAGHESRVGELASAIALEMGLDMDTQYGLRIAGLLHDIGKISIPAEYLTKPTRLTDAEFEIIKSHACNGYNILKNIAFPWPVAEVAYQHHERLDGTGYPRGLKGDEILLEARIITVADVIESMATNRPYRHALGIKKALQEIEQHAGKLYDPEVCNAALTLFRQKNYQLGD</sequence>
<feature type="transmembrane region" description="Helical" evidence="1">
    <location>
        <begin position="12"/>
        <end position="33"/>
    </location>
</feature>
<dbReference type="InterPro" id="IPR035965">
    <property type="entry name" value="PAS-like_dom_sf"/>
</dbReference>
<dbReference type="PANTHER" id="PTHR43155:SF2">
    <property type="entry name" value="CYCLIC DI-GMP PHOSPHODIESTERASE PA4108"/>
    <property type="match status" value="1"/>
</dbReference>
<dbReference type="SUPFAM" id="SSF109604">
    <property type="entry name" value="HD-domain/PDEase-like"/>
    <property type="match status" value="1"/>
</dbReference>
<keyword evidence="1" id="KW-1133">Transmembrane helix</keyword>
<feature type="transmembrane region" description="Helical" evidence="1">
    <location>
        <begin position="39"/>
        <end position="61"/>
    </location>
</feature>
<dbReference type="InterPro" id="IPR037522">
    <property type="entry name" value="HD_GYP_dom"/>
</dbReference>
<dbReference type="Gene3D" id="1.10.3210.10">
    <property type="entry name" value="Hypothetical protein af1432"/>
    <property type="match status" value="1"/>
</dbReference>
<dbReference type="CDD" id="cd00077">
    <property type="entry name" value="HDc"/>
    <property type="match status" value="1"/>
</dbReference>
<evidence type="ECO:0000259" key="3">
    <source>
        <dbReference type="PROSITE" id="PS51831"/>
    </source>
</evidence>
<keyword evidence="1" id="KW-0812">Transmembrane</keyword>
<proteinExistence type="predicted"/>
<organism evidence="5 6">
    <name type="scientific">Marisediminitalea aggregata</name>
    <dbReference type="NCBI Taxonomy" id="634436"/>
    <lineage>
        <taxon>Bacteria</taxon>
        <taxon>Pseudomonadati</taxon>
        <taxon>Pseudomonadota</taxon>
        <taxon>Gammaproteobacteria</taxon>
        <taxon>Alteromonadales</taxon>
        <taxon>Alteromonadaceae</taxon>
        <taxon>Marisediminitalea</taxon>
    </lineage>
</organism>
<dbReference type="SUPFAM" id="SSF55785">
    <property type="entry name" value="PYP-like sensor domain (PAS domain)"/>
    <property type="match status" value="1"/>
</dbReference>
<evidence type="ECO:0000313" key="6">
    <source>
        <dbReference type="Proteomes" id="UP000184520"/>
    </source>
</evidence>
<dbReference type="NCBIfam" id="TIGR00229">
    <property type="entry name" value="sensory_box"/>
    <property type="match status" value="1"/>
</dbReference>
<dbReference type="RefSeq" id="WP_084526282.1">
    <property type="nucleotide sequence ID" value="NZ_FQWD01000002.1"/>
</dbReference>
<dbReference type="GO" id="GO:0008081">
    <property type="term" value="F:phosphoric diester hydrolase activity"/>
    <property type="evidence" value="ECO:0007669"/>
    <property type="project" value="UniProtKB-ARBA"/>
</dbReference>
<dbReference type="InterPro" id="IPR000014">
    <property type="entry name" value="PAS"/>
</dbReference>
<dbReference type="PROSITE" id="PS51832">
    <property type="entry name" value="HD_GYP"/>
    <property type="match status" value="1"/>
</dbReference>
<dbReference type="PROSITE" id="PS50112">
    <property type="entry name" value="PAS"/>
    <property type="match status" value="1"/>
</dbReference>
<dbReference type="Proteomes" id="UP000184520">
    <property type="component" value="Unassembled WGS sequence"/>
</dbReference>
<feature type="domain" description="PAS" evidence="2">
    <location>
        <begin position="83"/>
        <end position="157"/>
    </location>
</feature>
<evidence type="ECO:0000313" key="5">
    <source>
        <dbReference type="EMBL" id="SHG14982.1"/>
    </source>
</evidence>
<dbReference type="STRING" id="634436.SAMN05216361_1460"/>
<keyword evidence="1" id="KW-0472">Membrane</keyword>
<dbReference type="EMBL" id="FQWD01000002">
    <property type="protein sequence ID" value="SHG14982.1"/>
    <property type="molecule type" value="Genomic_DNA"/>
</dbReference>